<accession>A0A2T0X2M9</accession>
<evidence type="ECO:0000256" key="1">
    <source>
        <dbReference type="SAM" id="MobiDB-lite"/>
    </source>
</evidence>
<dbReference type="RefSeq" id="WP_106160812.1">
    <property type="nucleotide sequence ID" value="NZ_PVTT01000002.1"/>
</dbReference>
<feature type="compositionally biased region" description="Low complexity" evidence="1">
    <location>
        <begin position="99"/>
        <end position="110"/>
    </location>
</feature>
<evidence type="ECO:0000313" key="2">
    <source>
        <dbReference type="EMBL" id="PRY93200.1"/>
    </source>
</evidence>
<dbReference type="OrthoDB" id="7630018at2"/>
<keyword evidence="3" id="KW-1185">Reference proteome</keyword>
<protein>
    <submittedName>
        <fullName evidence="2">Uncharacterized protein</fullName>
    </submittedName>
</protein>
<sequence length="144" mass="14556">MTAFLSDLFLVAAAAGAGLYCLVLSRRIARLSDTESGLGATLAALSEQTDALAGTIRGAKAQGEDTLARLAALDRASDRAERLAQRIELLMTAADREPAAAAPPARAAAPEPAPDRDSAPDSAPGSALGTSAAGPVFRRSEVAA</sequence>
<dbReference type="Proteomes" id="UP000238801">
    <property type="component" value="Unassembled WGS sequence"/>
</dbReference>
<comment type="caution">
    <text evidence="2">The sequence shown here is derived from an EMBL/GenBank/DDBJ whole genome shotgun (WGS) entry which is preliminary data.</text>
</comment>
<evidence type="ECO:0000313" key="3">
    <source>
        <dbReference type="Proteomes" id="UP000238801"/>
    </source>
</evidence>
<feature type="region of interest" description="Disordered" evidence="1">
    <location>
        <begin position="94"/>
        <end position="144"/>
    </location>
</feature>
<proteinExistence type="predicted"/>
<organism evidence="2 3">
    <name type="scientific">Hasllibacter halocynthiae</name>
    <dbReference type="NCBI Taxonomy" id="595589"/>
    <lineage>
        <taxon>Bacteria</taxon>
        <taxon>Pseudomonadati</taxon>
        <taxon>Pseudomonadota</taxon>
        <taxon>Alphaproteobacteria</taxon>
        <taxon>Rhodobacterales</taxon>
        <taxon>Roseobacteraceae</taxon>
        <taxon>Hasllibacter</taxon>
    </lineage>
</organism>
<name>A0A2T0X2M9_9RHOB</name>
<dbReference type="AlphaFoldDB" id="A0A2T0X2M9"/>
<gene>
    <name evidence="2" type="ORF">BCF33_2067</name>
</gene>
<dbReference type="EMBL" id="PVTT01000002">
    <property type="protein sequence ID" value="PRY93200.1"/>
    <property type="molecule type" value="Genomic_DNA"/>
</dbReference>
<reference evidence="2 3" key="1">
    <citation type="submission" date="2018-03" db="EMBL/GenBank/DDBJ databases">
        <title>Genomic Encyclopedia of Archaeal and Bacterial Type Strains, Phase II (KMG-II): from individual species to whole genera.</title>
        <authorList>
            <person name="Goeker M."/>
        </authorList>
    </citation>
    <scope>NUCLEOTIDE SEQUENCE [LARGE SCALE GENOMIC DNA]</scope>
    <source>
        <strain evidence="2 3">DSM 29318</strain>
    </source>
</reference>